<dbReference type="Proteomes" id="UP000013085">
    <property type="component" value="Unassembled WGS sequence"/>
</dbReference>
<proteinExistence type="predicted"/>
<evidence type="ECO:0000313" key="3">
    <source>
        <dbReference type="Proteomes" id="UP000013085"/>
    </source>
</evidence>
<dbReference type="HOGENOM" id="CLU_128088_3_0_9"/>
<accession>A0A0E2H6L4</accession>
<evidence type="ECO:0000259" key="1">
    <source>
        <dbReference type="Pfam" id="PF24963"/>
    </source>
</evidence>
<comment type="caution">
    <text evidence="2">The sequence shown here is derived from an EMBL/GenBank/DDBJ whole genome shotgun (WGS) entry which is preliminary data.</text>
</comment>
<dbReference type="AlphaFoldDB" id="A0A0E2H6L4"/>
<dbReference type="PATRIC" id="fig|999408.3.peg.4012"/>
<dbReference type="InterPro" id="IPR056670">
    <property type="entry name" value="DUF7768"/>
</dbReference>
<gene>
    <name evidence="2" type="ORF">HMPREF1090_03745</name>
</gene>
<sequence length="124" mass="13874">MERNKLVYIASPYSGDVERNVAFAKAACRYAMNQGVTPIASHLLYPQMLDDGVPEERKLGTDMGLRILKVCEEVWVCGSELSSGMEQEIRAARQLQIPLRRVSEQEIGWELCEAPIQKGMEMGG</sequence>
<dbReference type="RefSeq" id="WP_002593808.1">
    <property type="nucleotide sequence ID" value="NZ_KB850980.1"/>
</dbReference>
<evidence type="ECO:0000313" key="2">
    <source>
        <dbReference type="EMBL" id="ENZ12116.1"/>
    </source>
</evidence>
<organism evidence="2 3">
    <name type="scientific">[Clostridium] clostridioforme 90A8</name>
    <dbReference type="NCBI Taxonomy" id="999408"/>
    <lineage>
        <taxon>Bacteria</taxon>
        <taxon>Bacillati</taxon>
        <taxon>Bacillota</taxon>
        <taxon>Clostridia</taxon>
        <taxon>Lachnospirales</taxon>
        <taxon>Lachnospiraceae</taxon>
        <taxon>Enterocloster</taxon>
    </lineage>
</organism>
<feature type="domain" description="DUF7768" evidence="1">
    <location>
        <begin position="5"/>
        <end position="101"/>
    </location>
</feature>
<protein>
    <recommendedName>
        <fullName evidence="1">DUF7768 domain-containing protein</fullName>
    </recommendedName>
</protein>
<name>A0A0E2H6L4_9FIRM</name>
<reference evidence="2 3" key="1">
    <citation type="submission" date="2013-01" db="EMBL/GenBank/DDBJ databases">
        <title>The Genome Sequence of Clostridium clostridioforme 90A8.</title>
        <authorList>
            <consortium name="The Broad Institute Genome Sequencing Platform"/>
            <person name="Earl A."/>
            <person name="Ward D."/>
            <person name="Feldgarden M."/>
            <person name="Gevers D."/>
            <person name="Courvalin P."/>
            <person name="Lambert T."/>
            <person name="Walker B."/>
            <person name="Young S.K."/>
            <person name="Zeng Q."/>
            <person name="Gargeya S."/>
            <person name="Fitzgerald M."/>
            <person name="Haas B."/>
            <person name="Abouelleil A."/>
            <person name="Alvarado L."/>
            <person name="Arachchi H.M."/>
            <person name="Berlin A.M."/>
            <person name="Chapman S.B."/>
            <person name="Dewar J."/>
            <person name="Goldberg J."/>
            <person name="Griggs A."/>
            <person name="Gujja S."/>
            <person name="Hansen M."/>
            <person name="Howarth C."/>
            <person name="Imamovic A."/>
            <person name="Larimer J."/>
            <person name="McCowan C."/>
            <person name="Murphy C."/>
            <person name="Neiman D."/>
            <person name="Pearson M."/>
            <person name="Priest M."/>
            <person name="Roberts A."/>
            <person name="Saif S."/>
            <person name="Shea T."/>
            <person name="Sisk P."/>
            <person name="Sykes S."/>
            <person name="Wortman J."/>
            <person name="Nusbaum C."/>
            <person name="Birren B."/>
        </authorList>
    </citation>
    <scope>NUCLEOTIDE SEQUENCE [LARGE SCALE GENOMIC DNA]</scope>
    <source>
        <strain evidence="2 3">90A8</strain>
    </source>
</reference>
<dbReference type="EMBL" id="AGYR01000040">
    <property type="protein sequence ID" value="ENZ12116.1"/>
    <property type="molecule type" value="Genomic_DNA"/>
</dbReference>
<dbReference type="Pfam" id="PF24963">
    <property type="entry name" value="DUF7768"/>
    <property type="match status" value="1"/>
</dbReference>
<dbReference type="Gene3D" id="3.40.50.10400">
    <property type="entry name" value="Hypothetical protein PA1492"/>
    <property type="match status" value="1"/>
</dbReference>